<evidence type="ECO:0000256" key="3">
    <source>
        <dbReference type="ARBA" id="ARBA00022723"/>
    </source>
</evidence>
<evidence type="ECO:0000313" key="7">
    <source>
        <dbReference type="Proteomes" id="UP000326951"/>
    </source>
</evidence>
<comment type="similarity">
    <text evidence="2">Belongs to the mandelate racemase/muconate lactonizing enzyme family. GalD subfamily.</text>
</comment>
<dbReference type="SUPFAM" id="SSF54826">
    <property type="entry name" value="Enolase N-terminal domain-like"/>
    <property type="match status" value="1"/>
</dbReference>
<keyword evidence="3" id="KW-0479">Metal-binding</keyword>
<dbReference type="FunFam" id="3.20.20.120:FF:000011">
    <property type="entry name" value="D-galactonate dehydratase family member VSWAT3_13707"/>
    <property type="match status" value="1"/>
</dbReference>
<sequence>MRIKGMNQLTLKIRNVKAITTAPEGINLVVVKIETTEPGLYGLGCATFTQRYLAVVTVIEKYLKPFLIGKDPQRIEDIWQTTMVNSYWRNGPILNNAISGVDMALWDIKGKLAKMPLYQLFGGKCRDAVPAYIHADAKSIDHALELVEERKEAGWKNIRVQVGGYGGDDPRMHRPTHPTPGVYYDPKVYMRTMIKTFEKLREKFGNEVGLCHDVHERLSPHEAMYFAKEMEPFHLLFLEDVLPPEQVMWFDHIRSHTVTALAQGELFNNPHEWMDIVMNRYIDYLRLHVSQVGGVTPIRKIIAFCGAFGVRTAWHGPGDLTAIGHAVNAHLDLSSPNFGIQEWSCSIKETTYEVFPGTPIVKDGYIYVNDKPGIGVDIDEKEAAKYPCHDQLPEWTLARLPDGTAARP</sequence>
<gene>
    <name evidence="6" type="primary">rspA</name>
    <name evidence="6" type="ORF">St703_06220</name>
</gene>
<dbReference type="Pfam" id="PF13378">
    <property type="entry name" value="MR_MLE_C"/>
    <property type="match status" value="1"/>
</dbReference>
<dbReference type="AlphaFoldDB" id="A0A5K7WUA8"/>
<dbReference type="InterPro" id="IPR029065">
    <property type="entry name" value="Enolase_C-like"/>
</dbReference>
<dbReference type="InterPro" id="IPR029017">
    <property type="entry name" value="Enolase-like_N"/>
</dbReference>
<dbReference type="GO" id="GO:0009063">
    <property type="term" value="P:amino acid catabolic process"/>
    <property type="evidence" value="ECO:0007669"/>
    <property type="project" value="InterPro"/>
</dbReference>
<protein>
    <submittedName>
        <fullName evidence="6">Starvation-sensing protein RspA</fullName>
    </submittedName>
</protein>
<accession>A0A5K7WUA8</accession>
<dbReference type="PANTHER" id="PTHR48080:SF6">
    <property type="entry name" value="STARVATION-SENSING PROTEIN RSPA"/>
    <property type="match status" value="1"/>
</dbReference>
<feature type="domain" description="Mandelate racemase/muconate lactonizing enzyme C-terminal" evidence="5">
    <location>
        <begin position="140"/>
        <end position="260"/>
    </location>
</feature>
<dbReference type="InterPro" id="IPR013342">
    <property type="entry name" value="Mandelate_racemase_C"/>
</dbReference>
<dbReference type="Gene3D" id="3.30.390.10">
    <property type="entry name" value="Enolase-like, N-terminal domain"/>
    <property type="match status" value="1"/>
</dbReference>
<dbReference type="SMART" id="SM00922">
    <property type="entry name" value="MR_MLE"/>
    <property type="match status" value="1"/>
</dbReference>
<comment type="function">
    <text evidence="1">Has no detectable activity with D-mannonate and with a panel of 70 other acid sugars (in vitro), in spite of the conservation of the residues that are expected to be important for catalytic activity and cofactor binding. May have evolved a divergent function.</text>
</comment>
<name>A0A5K7WUA8_9BACL</name>
<dbReference type="SUPFAM" id="SSF51604">
    <property type="entry name" value="Enolase C-terminal domain-like"/>
    <property type="match status" value="1"/>
</dbReference>
<evidence type="ECO:0000313" key="6">
    <source>
        <dbReference type="EMBL" id="BBN97917.1"/>
    </source>
</evidence>
<dbReference type="Gene3D" id="3.20.20.120">
    <property type="entry name" value="Enolase-like C-terminal domain"/>
    <property type="match status" value="1"/>
</dbReference>
<dbReference type="InterPro" id="IPR018110">
    <property type="entry name" value="Mandel_Rmase/mucon_lact_enz_CS"/>
</dbReference>
<proteinExistence type="inferred from homology"/>
<keyword evidence="4" id="KW-0460">Magnesium</keyword>
<reference evidence="6 7" key="1">
    <citation type="submission" date="2019-09" db="EMBL/GenBank/DDBJ databases">
        <title>Complete genome sequence of Sporolactobacillus terrae 70-3.</title>
        <authorList>
            <person name="Tanaka N."/>
            <person name="Shiwa Y."/>
            <person name="Fujita N."/>
            <person name="Tanasupawat S."/>
        </authorList>
    </citation>
    <scope>NUCLEOTIDE SEQUENCE [LARGE SCALE GENOMIC DNA]</scope>
    <source>
        <strain evidence="6 7">70-3</strain>
    </source>
</reference>
<evidence type="ECO:0000259" key="5">
    <source>
        <dbReference type="SMART" id="SM00922"/>
    </source>
</evidence>
<dbReference type="GO" id="GO:0000287">
    <property type="term" value="F:magnesium ion binding"/>
    <property type="evidence" value="ECO:0007669"/>
    <property type="project" value="UniProtKB-ARBA"/>
</dbReference>
<dbReference type="InterPro" id="IPR013341">
    <property type="entry name" value="Mandelate_racemase_N_dom"/>
</dbReference>
<dbReference type="Proteomes" id="UP000326951">
    <property type="component" value="Chromosome"/>
</dbReference>
<evidence type="ECO:0000256" key="2">
    <source>
        <dbReference type="ARBA" id="ARBA00010339"/>
    </source>
</evidence>
<dbReference type="PROSITE" id="PS00908">
    <property type="entry name" value="MR_MLE_1"/>
    <property type="match status" value="1"/>
</dbReference>
<dbReference type="InterPro" id="IPR034593">
    <property type="entry name" value="DgoD-like"/>
</dbReference>
<dbReference type="EMBL" id="AP021853">
    <property type="protein sequence ID" value="BBN97917.1"/>
    <property type="molecule type" value="Genomic_DNA"/>
</dbReference>
<evidence type="ECO:0000256" key="4">
    <source>
        <dbReference type="ARBA" id="ARBA00022842"/>
    </source>
</evidence>
<organism evidence="6 7">
    <name type="scientific">Sporolactobacillus terrae</name>
    <dbReference type="NCBI Taxonomy" id="269673"/>
    <lineage>
        <taxon>Bacteria</taxon>
        <taxon>Bacillati</taxon>
        <taxon>Bacillota</taxon>
        <taxon>Bacilli</taxon>
        <taxon>Bacillales</taxon>
        <taxon>Sporolactobacillaceae</taxon>
        <taxon>Sporolactobacillus</taxon>
    </lineage>
</organism>
<dbReference type="PANTHER" id="PTHR48080">
    <property type="entry name" value="D-GALACTONATE DEHYDRATASE-RELATED"/>
    <property type="match status" value="1"/>
</dbReference>
<dbReference type="InterPro" id="IPR036849">
    <property type="entry name" value="Enolase-like_C_sf"/>
</dbReference>
<dbReference type="Pfam" id="PF02746">
    <property type="entry name" value="MR_MLE_N"/>
    <property type="match status" value="1"/>
</dbReference>
<evidence type="ECO:0000256" key="1">
    <source>
        <dbReference type="ARBA" id="ARBA00003553"/>
    </source>
</evidence>